<dbReference type="PROSITE" id="PS50111">
    <property type="entry name" value="CHEMOTAXIS_TRANSDUC_2"/>
    <property type="match status" value="1"/>
</dbReference>
<dbReference type="GO" id="GO:0006935">
    <property type="term" value="P:chemotaxis"/>
    <property type="evidence" value="ECO:0007669"/>
    <property type="project" value="UniProtKB-KW"/>
</dbReference>
<gene>
    <name evidence="14" type="ORF">DPRO_2802</name>
</gene>
<dbReference type="CDD" id="cd11386">
    <property type="entry name" value="MCP_signal"/>
    <property type="match status" value="1"/>
</dbReference>
<dbReference type="RefSeq" id="WP_232005590.1">
    <property type="nucleotide sequence ID" value="NZ_LT907975.1"/>
</dbReference>
<feature type="domain" description="Methyl-accepting transducer" evidence="12">
    <location>
        <begin position="381"/>
        <end position="596"/>
    </location>
</feature>
<keyword evidence="8" id="KW-0807">Transducer</keyword>
<dbReference type="InterPro" id="IPR051310">
    <property type="entry name" value="MCP_chemotaxis"/>
</dbReference>
<dbReference type="CDD" id="cd12913">
    <property type="entry name" value="PDC1_MCP_like"/>
    <property type="match status" value="1"/>
</dbReference>
<evidence type="ECO:0000256" key="6">
    <source>
        <dbReference type="ARBA" id="ARBA00023136"/>
    </source>
</evidence>
<feature type="region of interest" description="Disordered" evidence="10">
    <location>
        <begin position="617"/>
        <end position="676"/>
    </location>
</feature>
<dbReference type="Pfam" id="PF00672">
    <property type="entry name" value="HAMP"/>
    <property type="match status" value="1"/>
</dbReference>
<organism evidence="14 15">
    <name type="scientific">Pseudodesulfovibrio profundus</name>
    <dbReference type="NCBI Taxonomy" id="57320"/>
    <lineage>
        <taxon>Bacteria</taxon>
        <taxon>Pseudomonadati</taxon>
        <taxon>Thermodesulfobacteriota</taxon>
        <taxon>Desulfovibrionia</taxon>
        <taxon>Desulfovibrionales</taxon>
        <taxon>Desulfovibrionaceae</taxon>
    </lineage>
</organism>
<feature type="compositionally biased region" description="Low complexity" evidence="10">
    <location>
        <begin position="637"/>
        <end position="649"/>
    </location>
</feature>
<dbReference type="PANTHER" id="PTHR43531">
    <property type="entry name" value="PROTEIN ICFG"/>
    <property type="match status" value="1"/>
</dbReference>
<dbReference type="Pfam" id="PF02743">
    <property type="entry name" value="dCache_1"/>
    <property type="match status" value="1"/>
</dbReference>
<evidence type="ECO:0000256" key="2">
    <source>
        <dbReference type="ARBA" id="ARBA00022475"/>
    </source>
</evidence>
<dbReference type="FunFam" id="1.10.287.950:FF:000001">
    <property type="entry name" value="Methyl-accepting chemotaxis sensory transducer"/>
    <property type="match status" value="1"/>
</dbReference>
<dbReference type="CDD" id="cd12912">
    <property type="entry name" value="PDC2_MCP_like"/>
    <property type="match status" value="1"/>
</dbReference>
<keyword evidence="3" id="KW-0145">Chemotaxis</keyword>
<comment type="similarity">
    <text evidence="7">Belongs to the methyl-accepting chemotaxis (MCP) protein family.</text>
</comment>
<dbReference type="PROSITE" id="PS50885">
    <property type="entry name" value="HAMP"/>
    <property type="match status" value="1"/>
</dbReference>
<keyword evidence="2" id="KW-1003">Cell membrane</keyword>
<keyword evidence="9" id="KW-0175">Coiled coil</keyword>
<feature type="compositionally biased region" description="Low complexity" evidence="10">
    <location>
        <begin position="407"/>
        <end position="422"/>
    </location>
</feature>
<feature type="domain" description="HAMP" evidence="13">
    <location>
        <begin position="324"/>
        <end position="376"/>
    </location>
</feature>
<evidence type="ECO:0000256" key="5">
    <source>
        <dbReference type="ARBA" id="ARBA00022989"/>
    </source>
</evidence>
<evidence type="ECO:0000259" key="12">
    <source>
        <dbReference type="PROSITE" id="PS50111"/>
    </source>
</evidence>
<dbReference type="GO" id="GO:0005886">
    <property type="term" value="C:plasma membrane"/>
    <property type="evidence" value="ECO:0007669"/>
    <property type="project" value="UniProtKB-SubCell"/>
</dbReference>
<sequence>MKLNIRTKILLSFIVSLVVLCAAILILGLSQTYNDSLEYNVTSTADQLEQVDGILSTFVTEAKKNTVLLSLDPRLQQADDITTSYIDAKGDSLTAQSRADDPIGQGMSVLFNMMTDSHDSYMDAYVGTRKGAFVVGNAISLPGGYDPRSRPWYTSALATPNKAVVSAAYVSTTGDAMVSTVKAVVSGSDALAVVGLDISLAELTEIVKNIKLNKRGFVVLIQDDGVIMADPSNENNNFKNVNDLSDSGLAECFRKGSGELRVTIDDVEYVSFVHTSDELGWKLVGLVQYEDIIAPVWSSGISIVGLSLLALLCIATAIWFYMNGLIIKPMVEIVQILKLAASGDYTRRIESDRKDDIGDIYAALKEMSDRLTSVVSDVVDGSSRVASGSEELSDTSQALSQGATEQAASLEEVSSSMEEMASNISGNAENARETETIANRASENARVGGEAVAKTVSAMQEIAEKISIVEEIARQTNLLALNAAIEAARAGEHGKGFAVVAAEVRKLAERSGDAAAEISELSSSSVQVAEKAGVMLREMVPDIEKTAELIQEISVASNEQTTGAEQINAALQQLDQVVQQNAAASEEMASTSNDLANQANGLQDIIAFFKVRQGDGRRQSRSSTVVRSKPKAQLPSAGPAKAPKVAPAKQLGSQKPSGNSGVSLDMDDDDGDFERF</sequence>
<feature type="compositionally biased region" description="Polar residues" evidence="10">
    <location>
        <begin position="394"/>
        <end position="406"/>
    </location>
</feature>
<name>A0A2C8FCT4_9BACT</name>
<keyword evidence="6 11" id="KW-0472">Membrane</keyword>
<dbReference type="AlphaFoldDB" id="A0A2C8FCT4"/>
<proteinExistence type="inferred from homology"/>
<evidence type="ECO:0000256" key="9">
    <source>
        <dbReference type="SAM" id="Coils"/>
    </source>
</evidence>
<protein>
    <submittedName>
        <fullName evidence="14">Chemotaxis sensory transducer</fullName>
    </submittedName>
</protein>
<evidence type="ECO:0000256" key="7">
    <source>
        <dbReference type="ARBA" id="ARBA00029447"/>
    </source>
</evidence>
<evidence type="ECO:0000256" key="11">
    <source>
        <dbReference type="SAM" id="Phobius"/>
    </source>
</evidence>
<evidence type="ECO:0000313" key="15">
    <source>
        <dbReference type="Proteomes" id="UP000219215"/>
    </source>
</evidence>
<keyword evidence="5 11" id="KW-1133">Transmembrane helix</keyword>
<evidence type="ECO:0000256" key="8">
    <source>
        <dbReference type="PROSITE-ProRule" id="PRU00284"/>
    </source>
</evidence>
<evidence type="ECO:0000256" key="10">
    <source>
        <dbReference type="SAM" id="MobiDB-lite"/>
    </source>
</evidence>
<dbReference type="CDD" id="cd06225">
    <property type="entry name" value="HAMP"/>
    <property type="match status" value="1"/>
</dbReference>
<dbReference type="KEGG" id="pprf:DPRO_2802"/>
<feature type="compositionally biased region" description="Acidic residues" evidence="10">
    <location>
        <begin position="665"/>
        <end position="676"/>
    </location>
</feature>
<dbReference type="InterPro" id="IPR029151">
    <property type="entry name" value="Sensor-like_sf"/>
</dbReference>
<keyword evidence="4 11" id="KW-0812">Transmembrane</keyword>
<dbReference type="Gene3D" id="1.10.287.950">
    <property type="entry name" value="Methyl-accepting chemotaxis protein"/>
    <property type="match status" value="1"/>
</dbReference>
<feature type="region of interest" description="Disordered" evidence="10">
    <location>
        <begin position="385"/>
        <end position="433"/>
    </location>
</feature>
<evidence type="ECO:0000313" key="14">
    <source>
        <dbReference type="EMBL" id="SOB59712.1"/>
    </source>
</evidence>
<dbReference type="SUPFAM" id="SSF58104">
    <property type="entry name" value="Methyl-accepting chemotaxis protein (MCP) signaling domain"/>
    <property type="match status" value="1"/>
</dbReference>
<dbReference type="InterPro" id="IPR003660">
    <property type="entry name" value="HAMP_dom"/>
</dbReference>
<dbReference type="EMBL" id="LT907975">
    <property type="protein sequence ID" value="SOB59712.1"/>
    <property type="molecule type" value="Genomic_DNA"/>
</dbReference>
<feature type="compositionally biased region" description="Polar residues" evidence="10">
    <location>
        <begin position="651"/>
        <end position="662"/>
    </location>
</feature>
<feature type="coiled-coil region" evidence="9">
    <location>
        <begin position="567"/>
        <end position="594"/>
    </location>
</feature>
<dbReference type="GO" id="GO:0004888">
    <property type="term" value="F:transmembrane signaling receptor activity"/>
    <property type="evidence" value="ECO:0007669"/>
    <property type="project" value="TreeGrafter"/>
</dbReference>
<dbReference type="PANTHER" id="PTHR43531:SF11">
    <property type="entry name" value="METHYL-ACCEPTING CHEMOTAXIS PROTEIN 3"/>
    <property type="match status" value="1"/>
</dbReference>
<dbReference type="InterPro" id="IPR033479">
    <property type="entry name" value="dCache_1"/>
</dbReference>
<dbReference type="SMART" id="SM00283">
    <property type="entry name" value="MA"/>
    <property type="match status" value="1"/>
</dbReference>
<comment type="subcellular location">
    <subcellularLocation>
        <location evidence="1">Cell membrane</location>
        <topology evidence="1">Multi-pass membrane protein</topology>
    </subcellularLocation>
</comment>
<reference evidence="15" key="1">
    <citation type="submission" date="2017-09" db="EMBL/GenBank/DDBJ databases">
        <authorList>
            <person name="Regsiter A."/>
            <person name="William W."/>
        </authorList>
    </citation>
    <scope>NUCLEOTIDE SEQUENCE [LARGE SCALE GENOMIC DNA]</scope>
    <source>
        <strain evidence="15">500-1</strain>
    </source>
</reference>
<dbReference type="Proteomes" id="UP000219215">
    <property type="component" value="Chromosome DPRO"/>
</dbReference>
<dbReference type="GO" id="GO:0007165">
    <property type="term" value="P:signal transduction"/>
    <property type="evidence" value="ECO:0007669"/>
    <property type="project" value="UniProtKB-KW"/>
</dbReference>
<evidence type="ECO:0000256" key="3">
    <source>
        <dbReference type="ARBA" id="ARBA00022500"/>
    </source>
</evidence>
<evidence type="ECO:0000256" key="4">
    <source>
        <dbReference type="ARBA" id="ARBA00022692"/>
    </source>
</evidence>
<dbReference type="Pfam" id="PF00015">
    <property type="entry name" value="MCPsignal"/>
    <property type="match status" value="1"/>
</dbReference>
<dbReference type="Gene3D" id="3.30.450.20">
    <property type="entry name" value="PAS domain"/>
    <property type="match status" value="2"/>
</dbReference>
<keyword evidence="15" id="KW-1185">Reference proteome</keyword>
<feature type="transmembrane region" description="Helical" evidence="11">
    <location>
        <begin position="296"/>
        <end position="321"/>
    </location>
</feature>
<dbReference type="SMART" id="SM00304">
    <property type="entry name" value="HAMP"/>
    <property type="match status" value="1"/>
</dbReference>
<evidence type="ECO:0000256" key="1">
    <source>
        <dbReference type="ARBA" id="ARBA00004651"/>
    </source>
</evidence>
<dbReference type="SUPFAM" id="SSF103190">
    <property type="entry name" value="Sensory domain-like"/>
    <property type="match status" value="1"/>
</dbReference>
<evidence type="ECO:0000259" key="13">
    <source>
        <dbReference type="PROSITE" id="PS50885"/>
    </source>
</evidence>
<dbReference type="InterPro" id="IPR004089">
    <property type="entry name" value="MCPsignal_dom"/>
</dbReference>
<accession>A0A2C8FCT4</accession>